<organism evidence="3 4">
    <name type="scientific">Macrostomum lignano</name>
    <dbReference type="NCBI Taxonomy" id="282301"/>
    <lineage>
        <taxon>Eukaryota</taxon>
        <taxon>Metazoa</taxon>
        <taxon>Spiralia</taxon>
        <taxon>Lophotrochozoa</taxon>
        <taxon>Platyhelminthes</taxon>
        <taxon>Rhabditophora</taxon>
        <taxon>Macrostomorpha</taxon>
        <taxon>Macrostomida</taxon>
        <taxon>Macrostomidae</taxon>
        <taxon>Macrostomum</taxon>
    </lineage>
</organism>
<feature type="compositionally biased region" description="Low complexity" evidence="2">
    <location>
        <begin position="1"/>
        <end position="27"/>
    </location>
</feature>
<feature type="region of interest" description="Disordered" evidence="2">
    <location>
        <begin position="1"/>
        <end position="35"/>
    </location>
</feature>
<dbReference type="Proteomes" id="UP000215902">
    <property type="component" value="Unassembled WGS sequence"/>
</dbReference>
<comment type="caution">
    <text evidence="3">The sequence shown here is derived from an EMBL/GenBank/DDBJ whole genome shotgun (WGS) entry which is preliminary data.</text>
</comment>
<accession>A0A267DT89</accession>
<reference evidence="3 4" key="1">
    <citation type="submission" date="2017-06" db="EMBL/GenBank/DDBJ databases">
        <title>A platform for efficient transgenesis in Macrostomum lignano, a flatworm model organism for stem cell research.</title>
        <authorList>
            <person name="Berezikov E."/>
        </authorList>
    </citation>
    <scope>NUCLEOTIDE SEQUENCE [LARGE SCALE GENOMIC DNA]</scope>
    <source>
        <strain evidence="3">DV1</strain>
        <tissue evidence="3">Whole organism</tissue>
    </source>
</reference>
<feature type="coiled-coil region" evidence="1">
    <location>
        <begin position="99"/>
        <end position="133"/>
    </location>
</feature>
<dbReference type="AlphaFoldDB" id="A0A267DT89"/>
<evidence type="ECO:0000313" key="4">
    <source>
        <dbReference type="Proteomes" id="UP000215902"/>
    </source>
</evidence>
<protein>
    <submittedName>
        <fullName evidence="3">Uncharacterized protein</fullName>
    </submittedName>
</protein>
<evidence type="ECO:0000256" key="2">
    <source>
        <dbReference type="SAM" id="MobiDB-lite"/>
    </source>
</evidence>
<sequence length="279" mass="30055">HRKVLQPTQQLHQKQQQQIQSPSSPSLVTPEGTPADIETVIRDSLQRDGAEQLKRRFLAAASSRDSSSSVSEAAGRKAAMEELLSCARDTVLPAHAAARAALARGHARLRAKRDNLQRRADEVHKQLDAMRQEGKLVQLADRLDAISSTAESHAARLSAVSRRLGERQLCLTREEQAALGELQSLKSNRLASLSTFMASAQRKCQALAALAAEAEASSSRQQQKQLSSTAQAGSSPSSSSSSCVLSPKQYNGLTGALKDEAGRIEGLVQRAKTLEECLD</sequence>
<evidence type="ECO:0000313" key="3">
    <source>
        <dbReference type="EMBL" id="PAA51877.1"/>
    </source>
</evidence>
<keyword evidence="4" id="KW-1185">Reference proteome</keyword>
<gene>
    <name evidence="3" type="ORF">BOX15_Mlig020981g1</name>
</gene>
<feature type="region of interest" description="Disordered" evidence="2">
    <location>
        <begin position="220"/>
        <end position="246"/>
    </location>
</feature>
<name>A0A267DT89_9PLAT</name>
<dbReference type="EMBL" id="NIVC01003341">
    <property type="protein sequence ID" value="PAA51877.1"/>
    <property type="molecule type" value="Genomic_DNA"/>
</dbReference>
<proteinExistence type="predicted"/>
<evidence type="ECO:0000256" key="1">
    <source>
        <dbReference type="SAM" id="Coils"/>
    </source>
</evidence>
<feature type="non-terminal residue" evidence="3">
    <location>
        <position position="1"/>
    </location>
</feature>
<keyword evidence="1" id="KW-0175">Coiled coil</keyword>